<keyword evidence="3" id="KW-1185">Reference proteome</keyword>
<sequence>MVFSNRVLVLPVEQEVRFSVFGRNVMSVEPFPDPGSPRVRFGAEMRRLREEAQLSQAAVASRLGCTQTQVSRLESATRTPSKSDAERLDRLFGNGDGTFFAGLHRRIVARPGSPAWFMNWTEEVEPTALVLRSWDPLLVPGLLQTEAYARQVFCHAPRITSDEVGERVEARIRRQSIINRDDPPLLLVLIDEGVLRRRVGGPEVMREQLGHLLEVTQQPSVTVQLVDQQCLSGMLGAFMIAELPNGQPDAIHVDSSTEGQVSADPVHATSIWNRYEAIRRWAYPDHMSLKMIEEARREWI</sequence>
<dbReference type="RefSeq" id="WP_307567924.1">
    <property type="nucleotide sequence ID" value="NZ_JAUSQU010000001.1"/>
</dbReference>
<dbReference type="EMBL" id="JAUSQU010000001">
    <property type="protein sequence ID" value="MDP9849858.1"/>
    <property type="molecule type" value="Genomic_DNA"/>
</dbReference>
<proteinExistence type="predicted"/>
<protein>
    <submittedName>
        <fullName evidence="2">Transcriptional regulator with XRE-family HTH domain</fullName>
    </submittedName>
</protein>
<evidence type="ECO:0000259" key="1">
    <source>
        <dbReference type="PROSITE" id="PS50943"/>
    </source>
</evidence>
<name>A0ABT9QU95_9ACTN</name>
<organism evidence="2 3">
    <name type="scientific">Streptosporangium lutulentum</name>
    <dbReference type="NCBI Taxonomy" id="1461250"/>
    <lineage>
        <taxon>Bacteria</taxon>
        <taxon>Bacillati</taxon>
        <taxon>Actinomycetota</taxon>
        <taxon>Actinomycetes</taxon>
        <taxon>Streptosporangiales</taxon>
        <taxon>Streptosporangiaceae</taxon>
        <taxon>Streptosporangium</taxon>
    </lineage>
</organism>
<dbReference type="InterPro" id="IPR001387">
    <property type="entry name" value="Cro/C1-type_HTH"/>
</dbReference>
<evidence type="ECO:0000313" key="2">
    <source>
        <dbReference type="EMBL" id="MDP9849858.1"/>
    </source>
</evidence>
<feature type="domain" description="HTH cro/C1-type" evidence="1">
    <location>
        <begin position="45"/>
        <end position="100"/>
    </location>
</feature>
<reference evidence="2 3" key="1">
    <citation type="submission" date="2023-07" db="EMBL/GenBank/DDBJ databases">
        <title>Sequencing the genomes of 1000 actinobacteria strains.</title>
        <authorList>
            <person name="Klenk H.-P."/>
        </authorList>
    </citation>
    <scope>NUCLEOTIDE SEQUENCE [LARGE SCALE GENOMIC DNA]</scope>
    <source>
        <strain evidence="2 3">DSM 46740</strain>
    </source>
</reference>
<gene>
    <name evidence="2" type="ORF">J2853_009069</name>
</gene>
<dbReference type="PROSITE" id="PS50943">
    <property type="entry name" value="HTH_CROC1"/>
    <property type="match status" value="1"/>
</dbReference>
<dbReference type="Gene3D" id="1.10.260.40">
    <property type="entry name" value="lambda repressor-like DNA-binding domains"/>
    <property type="match status" value="1"/>
</dbReference>
<dbReference type="InterPro" id="IPR043917">
    <property type="entry name" value="DUF5753"/>
</dbReference>
<dbReference type="Pfam" id="PF13560">
    <property type="entry name" value="HTH_31"/>
    <property type="match status" value="1"/>
</dbReference>
<dbReference type="Proteomes" id="UP001225356">
    <property type="component" value="Unassembled WGS sequence"/>
</dbReference>
<dbReference type="SMART" id="SM00530">
    <property type="entry name" value="HTH_XRE"/>
    <property type="match status" value="1"/>
</dbReference>
<accession>A0ABT9QU95</accession>
<evidence type="ECO:0000313" key="3">
    <source>
        <dbReference type="Proteomes" id="UP001225356"/>
    </source>
</evidence>
<dbReference type="SUPFAM" id="SSF47413">
    <property type="entry name" value="lambda repressor-like DNA-binding domains"/>
    <property type="match status" value="1"/>
</dbReference>
<dbReference type="InterPro" id="IPR010982">
    <property type="entry name" value="Lambda_DNA-bd_dom_sf"/>
</dbReference>
<dbReference type="Pfam" id="PF19054">
    <property type="entry name" value="DUF5753"/>
    <property type="match status" value="1"/>
</dbReference>
<comment type="caution">
    <text evidence="2">The sequence shown here is derived from an EMBL/GenBank/DDBJ whole genome shotgun (WGS) entry which is preliminary data.</text>
</comment>
<dbReference type="CDD" id="cd00093">
    <property type="entry name" value="HTH_XRE"/>
    <property type="match status" value="1"/>
</dbReference>